<sequence>MTGRTGVWRVRAAVTAPRAAPTRPRSLAGTNPHTGAAHPAPCTGASPGRPPSPAVRSAGPAGSCLRCWRSRPARRAPGAGGAPPGRRSPCQRRSGGGRAHASPTAAPPTPPQYPHPPQGRPFPAPAPRGSSPSAPQRPLQGSRAPSCNGPSPLYHRRNVPSTFTRISLWSTPPPPPPTKAAQRAIQTALCAPQSIPRTTHTCPLPWYSQDTVA</sequence>
<dbReference type="Proteomes" id="UP001066276">
    <property type="component" value="Chromosome 5"/>
</dbReference>
<feature type="compositionally biased region" description="Low complexity" evidence="1">
    <location>
        <begin position="9"/>
        <end position="25"/>
    </location>
</feature>
<organism evidence="2 3">
    <name type="scientific">Pleurodeles waltl</name>
    <name type="common">Iberian ribbed newt</name>
    <dbReference type="NCBI Taxonomy" id="8319"/>
    <lineage>
        <taxon>Eukaryota</taxon>
        <taxon>Metazoa</taxon>
        <taxon>Chordata</taxon>
        <taxon>Craniata</taxon>
        <taxon>Vertebrata</taxon>
        <taxon>Euteleostomi</taxon>
        <taxon>Amphibia</taxon>
        <taxon>Batrachia</taxon>
        <taxon>Caudata</taxon>
        <taxon>Salamandroidea</taxon>
        <taxon>Salamandridae</taxon>
        <taxon>Pleurodelinae</taxon>
        <taxon>Pleurodeles</taxon>
    </lineage>
</organism>
<gene>
    <name evidence="2" type="ORF">NDU88_005835</name>
</gene>
<keyword evidence="3" id="KW-1185">Reference proteome</keyword>
<evidence type="ECO:0000256" key="1">
    <source>
        <dbReference type="SAM" id="MobiDB-lite"/>
    </source>
</evidence>
<evidence type="ECO:0000313" key="2">
    <source>
        <dbReference type="EMBL" id="KAJ1153068.1"/>
    </source>
</evidence>
<reference evidence="2" key="1">
    <citation type="journal article" date="2022" name="bioRxiv">
        <title>Sequencing and chromosome-scale assembly of the giantPleurodeles waltlgenome.</title>
        <authorList>
            <person name="Brown T."/>
            <person name="Elewa A."/>
            <person name="Iarovenko S."/>
            <person name="Subramanian E."/>
            <person name="Araus A.J."/>
            <person name="Petzold A."/>
            <person name="Susuki M."/>
            <person name="Suzuki K.-i.T."/>
            <person name="Hayashi T."/>
            <person name="Toyoda A."/>
            <person name="Oliveira C."/>
            <person name="Osipova E."/>
            <person name="Leigh N.D."/>
            <person name="Simon A."/>
            <person name="Yun M.H."/>
        </authorList>
    </citation>
    <scope>NUCLEOTIDE SEQUENCE</scope>
    <source>
        <strain evidence="2">20211129_DDA</strain>
        <tissue evidence="2">Liver</tissue>
    </source>
</reference>
<evidence type="ECO:0000313" key="3">
    <source>
        <dbReference type="Proteomes" id="UP001066276"/>
    </source>
</evidence>
<feature type="compositionally biased region" description="Pro residues" evidence="1">
    <location>
        <begin position="105"/>
        <end position="126"/>
    </location>
</feature>
<feature type="compositionally biased region" description="Low complexity" evidence="1">
    <location>
        <begin position="127"/>
        <end position="138"/>
    </location>
</feature>
<name>A0AAV7RM70_PLEWA</name>
<accession>A0AAV7RM70</accession>
<feature type="region of interest" description="Disordered" evidence="1">
    <location>
        <begin position="1"/>
        <end position="157"/>
    </location>
</feature>
<dbReference type="EMBL" id="JANPWB010000009">
    <property type="protein sequence ID" value="KAJ1153068.1"/>
    <property type="molecule type" value="Genomic_DNA"/>
</dbReference>
<comment type="caution">
    <text evidence="2">The sequence shown here is derived from an EMBL/GenBank/DDBJ whole genome shotgun (WGS) entry which is preliminary data.</text>
</comment>
<proteinExistence type="predicted"/>
<protein>
    <submittedName>
        <fullName evidence="2">Uncharacterized protein</fullName>
    </submittedName>
</protein>
<dbReference type="AlphaFoldDB" id="A0AAV7RM70"/>